<keyword evidence="4" id="KW-0804">Transcription</keyword>
<dbReference type="Gene3D" id="3.40.190.290">
    <property type="match status" value="1"/>
</dbReference>
<name>A0A154L472_9PROT</name>
<dbReference type="GO" id="GO:0003700">
    <property type="term" value="F:DNA-binding transcription factor activity"/>
    <property type="evidence" value="ECO:0007669"/>
    <property type="project" value="InterPro"/>
</dbReference>
<organism evidence="6 7">
    <name type="scientific">Thalassospira lucentensis</name>
    <dbReference type="NCBI Taxonomy" id="168935"/>
    <lineage>
        <taxon>Bacteria</taxon>
        <taxon>Pseudomonadati</taxon>
        <taxon>Pseudomonadota</taxon>
        <taxon>Alphaproteobacteria</taxon>
        <taxon>Rhodospirillales</taxon>
        <taxon>Thalassospiraceae</taxon>
        <taxon>Thalassospira</taxon>
    </lineage>
</organism>
<dbReference type="PROSITE" id="PS50931">
    <property type="entry name" value="HTH_LYSR"/>
    <property type="match status" value="1"/>
</dbReference>
<comment type="caution">
    <text evidence="6">The sequence shown here is derived from an EMBL/GenBank/DDBJ whole genome shotgun (WGS) entry which is preliminary data.</text>
</comment>
<dbReference type="GO" id="GO:0043565">
    <property type="term" value="F:sequence-specific DNA binding"/>
    <property type="evidence" value="ECO:0007669"/>
    <property type="project" value="TreeGrafter"/>
</dbReference>
<dbReference type="FunFam" id="1.10.10.10:FF:000001">
    <property type="entry name" value="LysR family transcriptional regulator"/>
    <property type="match status" value="1"/>
</dbReference>
<accession>A0A154L472</accession>
<dbReference type="InterPro" id="IPR058163">
    <property type="entry name" value="LysR-type_TF_proteobact-type"/>
</dbReference>
<evidence type="ECO:0000256" key="1">
    <source>
        <dbReference type="ARBA" id="ARBA00009437"/>
    </source>
</evidence>
<dbReference type="SUPFAM" id="SSF53850">
    <property type="entry name" value="Periplasmic binding protein-like II"/>
    <property type="match status" value="1"/>
</dbReference>
<reference evidence="6 7" key="1">
    <citation type="submission" date="2015-12" db="EMBL/GenBank/DDBJ databases">
        <title>Genome sequence of Thalassospira lucentensis MCCC 1A02072.</title>
        <authorList>
            <person name="Lu L."/>
            <person name="Lai Q."/>
            <person name="Shao Z."/>
            <person name="Qian P."/>
        </authorList>
    </citation>
    <scope>NUCLEOTIDE SEQUENCE [LARGE SCALE GENOMIC DNA]</scope>
    <source>
        <strain evidence="6 7">MCCC 1A02072</strain>
    </source>
</reference>
<dbReference type="Pfam" id="PF00126">
    <property type="entry name" value="HTH_1"/>
    <property type="match status" value="1"/>
</dbReference>
<dbReference type="PANTHER" id="PTHR30537">
    <property type="entry name" value="HTH-TYPE TRANSCRIPTIONAL REGULATOR"/>
    <property type="match status" value="1"/>
</dbReference>
<evidence type="ECO:0000313" key="7">
    <source>
        <dbReference type="Proteomes" id="UP000076335"/>
    </source>
</evidence>
<comment type="similarity">
    <text evidence="1">Belongs to the LysR transcriptional regulatory family.</text>
</comment>
<dbReference type="PANTHER" id="PTHR30537:SF71">
    <property type="entry name" value="TRANSCRIPTIONAL REGULATORY PROTEIN"/>
    <property type="match status" value="1"/>
</dbReference>
<sequence>MARLETNRSGEMEVFVRVVERGGFSAASGDFNMTPSAVSKLVGRLEDRLGTRLFNRSTRKLHLTSEGQRFYERALDIIADLNEAEQEAATAMTPRGRLRVTANVPVGLHRLLPLVPRFREKYPDITLDVTVSDKVMDLYEERADVAIRSGPLQSSGLIARKLGQCRMVIAASPAYFEKHGRPTTVDTLQGHTLIGYNFQRVIPDWPFRVNGQEVSVMPGGVFDVGDAESARQLAVAGGGIVRLARFHIENDLAYGRLEPLLDEFYPGGGVDINAVYIGGRGHLPARVRAFLDFCAENIRLN</sequence>
<dbReference type="InterPro" id="IPR005119">
    <property type="entry name" value="LysR_subst-bd"/>
</dbReference>
<dbReference type="RefSeq" id="WP_062951933.1">
    <property type="nucleotide sequence ID" value="NZ_LPVY01000013.1"/>
</dbReference>
<dbReference type="Proteomes" id="UP000076335">
    <property type="component" value="Unassembled WGS sequence"/>
</dbReference>
<dbReference type="EMBL" id="LPVY01000013">
    <property type="protein sequence ID" value="KZB63950.1"/>
    <property type="molecule type" value="Genomic_DNA"/>
</dbReference>
<dbReference type="GO" id="GO:0006351">
    <property type="term" value="P:DNA-templated transcription"/>
    <property type="evidence" value="ECO:0007669"/>
    <property type="project" value="TreeGrafter"/>
</dbReference>
<evidence type="ECO:0000256" key="4">
    <source>
        <dbReference type="ARBA" id="ARBA00023163"/>
    </source>
</evidence>
<proteinExistence type="inferred from homology"/>
<evidence type="ECO:0000313" key="6">
    <source>
        <dbReference type="EMBL" id="KZB63950.1"/>
    </source>
</evidence>
<dbReference type="InterPro" id="IPR036390">
    <property type="entry name" value="WH_DNA-bd_sf"/>
</dbReference>
<dbReference type="OrthoDB" id="9812435at2"/>
<dbReference type="InterPro" id="IPR036388">
    <property type="entry name" value="WH-like_DNA-bd_sf"/>
</dbReference>
<protein>
    <submittedName>
        <fullName evidence="6">LysR family transcriptional regulator</fullName>
    </submittedName>
</protein>
<evidence type="ECO:0000259" key="5">
    <source>
        <dbReference type="PROSITE" id="PS50931"/>
    </source>
</evidence>
<dbReference type="Gene3D" id="1.10.10.10">
    <property type="entry name" value="Winged helix-like DNA-binding domain superfamily/Winged helix DNA-binding domain"/>
    <property type="match status" value="1"/>
</dbReference>
<feature type="domain" description="HTH lysR-type" evidence="5">
    <location>
        <begin position="12"/>
        <end position="64"/>
    </location>
</feature>
<dbReference type="SUPFAM" id="SSF46785">
    <property type="entry name" value="Winged helix' DNA-binding domain"/>
    <property type="match status" value="1"/>
</dbReference>
<dbReference type="Pfam" id="PF03466">
    <property type="entry name" value="LysR_substrate"/>
    <property type="match status" value="1"/>
</dbReference>
<evidence type="ECO:0000256" key="2">
    <source>
        <dbReference type="ARBA" id="ARBA00023015"/>
    </source>
</evidence>
<dbReference type="AlphaFoldDB" id="A0A154L472"/>
<gene>
    <name evidence="6" type="ORF">AUP42_19305</name>
</gene>
<keyword evidence="3" id="KW-0238">DNA-binding</keyword>
<dbReference type="InterPro" id="IPR000847">
    <property type="entry name" value="LysR_HTH_N"/>
</dbReference>
<keyword evidence="2" id="KW-0805">Transcription regulation</keyword>
<evidence type="ECO:0000256" key="3">
    <source>
        <dbReference type="ARBA" id="ARBA00023125"/>
    </source>
</evidence>